<protein>
    <submittedName>
        <fullName evidence="1">20523_t:CDS:1</fullName>
    </submittedName>
</protein>
<evidence type="ECO:0000313" key="1">
    <source>
        <dbReference type="EMBL" id="CAG8808984.1"/>
    </source>
</evidence>
<proteinExistence type="predicted"/>
<organism evidence="1 2">
    <name type="scientific">Racocetra persica</name>
    <dbReference type="NCBI Taxonomy" id="160502"/>
    <lineage>
        <taxon>Eukaryota</taxon>
        <taxon>Fungi</taxon>
        <taxon>Fungi incertae sedis</taxon>
        <taxon>Mucoromycota</taxon>
        <taxon>Glomeromycotina</taxon>
        <taxon>Glomeromycetes</taxon>
        <taxon>Diversisporales</taxon>
        <taxon>Gigasporaceae</taxon>
        <taxon>Racocetra</taxon>
    </lineage>
</organism>
<keyword evidence="2" id="KW-1185">Reference proteome</keyword>
<feature type="non-terminal residue" evidence="1">
    <location>
        <position position="1"/>
    </location>
</feature>
<gene>
    <name evidence="1" type="ORF">RPERSI_LOCUS22757</name>
</gene>
<reference evidence="1" key="1">
    <citation type="submission" date="2021-06" db="EMBL/GenBank/DDBJ databases">
        <authorList>
            <person name="Kallberg Y."/>
            <person name="Tangrot J."/>
            <person name="Rosling A."/>
        </authorList>
    </citation>
    <scope>NUCLEOTIDE SEQUENCE</scope>
    <source>
        <strain evidence="1">MA461A</strain>
    </source>
</reference>
<sequence>GLLTLYLKSLNFRSSGQRAVSTVLSHNKTILKWCCTALAVSELQESIIDNQSQIVMIGYNN</sequence>
<comment type="caution">
    <text evidence="1">The sequence shown here is derived from an EMBL/GenBank/DDBJ whole genome shotgun (WGS) entry which is preliminary data.</text>
</comment>
<evidence type="ECO:0000313" key="2">
    <source>
        <dbReference type="Proteomes" id="UP000789920"/>
    </source>
</evidence>
<dbReference type="EMBL" id="CAJVQC010069530">
    <property type="protein sequence ID" value="CAG8808984.1"/>
    <property type="molecule type" value="Genomic_DNA"/>
</dbReference>
<dbReference type="Proteomes" id="UP000789920">
    <property type="component" value="Unassembled WGS sequence"/>
</dbReference>
<name>A0ACA9RVH4_9GLOM</name>
<accession>A0ACA9RVH4</accession>